<evidence type="ECO:0000259" key="19">
    <source>
        <dbReference type="PROSITE" id="PS50507"/>
    </source>
</evidence>
<dbReference type="SUPFAM" id="SSF56672">
    <property type="entry name" value="DNA/RNA polymerases"/>
    <property type="match status" value="1"/>
</dbReference>
<keyword evidence="10" id="KW-0378">Hydrolase</keyword>
<feature type="transmembrane region" description="Helical" evidence="18">
    <location>
        <begin position="1623"/>
        <end position="1643"/>
    </location>
</feature>
<dbReference type="EMBL" id="BK065150">
    <property type="protein sequence ID" value="DBA54832.1"/>
    <property type="molecule type" value="Genomic_RNA"/>
</dbReference>
<dbReference type="SUPFAM" id="SSF50494">
    <property type="entry name" value="Trypsin-like serine proteases"/>
    <property type="match status" value="1"/>
</dbReference>
<dbReference type="InterPro" id="IPR014759">
    <property type="entry name" value="Helicase_SF3_ssRNA_vir"/>
</dbReference>
<dbReference type="Gene3D" id="2.40.10.10">
    <property type="entry name" value="Trypsin-like serine proteases"/>
    <property type="match status" value="1"/>
</dbReference>
<dbReference type="GO" id="GO:0039694">
    <property type="term" value="P:viral RNA genome replication"/>
    <property type="evidence" value="ECO:0007669"/>
    <property type="project" value="InterPro"/>
</dbReference>
<dbReference type="InterPro" id="IPR007094">
    <property type="entry name" value="RNA-dir_pol_PSvirus"/>
</dbReference>
<dbReference type="GO" id="GO:0004197">
    <property type="term" value="F:cysteine-type endopeptidase activity"/>
    <property type="evidence" value="ECO:0007669"/>
    <property type="project" value="InterPro"/>
</dbReference>
<dbReference type="InterPro" id="IPR009003">
    <property type="entry name" value="Peptidase_S1_PA"/>
</dbReference>
<dbReference type="InterPro" id="IPR000605">
    <property type="entry name" value="Helicase_SF3_ssDNA/RNA_vir"/>
</dbReference>
<proteinExistence type="predicted"/>
<reference evidence="22" key="1">
    <citation type="submission" date="2023-11" db="EMBL/GenBank/DDBJ databases">
        <authorList>
            <person name="Sidharthan V.K."/>
            <person name="Reddy V."/>
            <person name="Kiran G."/>
            <person name="Rajeswari V."/>
            <person name="Baranwal V.K."/>
        </authorList>
    </citation>
    <scope>NUCLEOTIDE SEQUENCE</scope>
    <source>
        <strain evidence="22">Art ann</strain>
    </source>
</reference>
<keyword evidence="7 18" id="KW-0812">Transmembrane</keyword>
<dbReference type="CDD" id="cd23169">
    <property type="entry name" value="ps-ssRNAv-Picornavirales"/>
    <property type="match status" value="1"/>
</dbReference>
<evidence type="ECO:0000256" key="17">
    <source>
        <dbReference type="SAM" id="MobiDB-lite"/>
    </source>
</evidence>
<evidence type="ECO:0000256" key="8">
    <source>
        <dbReference type="ARBA" id="ARBA00022695"/>
    </source>
</evidence>
<dbReference type="InterPro" id="IPR001205">
    <property type="entry name" value="RNA-dir_pol_C"/>
</dbReference>
<evidence type="ECO:0000256" key="18">
    <source>
        <dbReference type="SAM" id="Phobius"/>
    </source>
</evidence>
<dbReference type="InterPro" id="IPR043502">
    <property type="entry name" value="DNA/RNA_pol_sf"/>
</dbReference>
<dbReference type="Pfam" id="PF00680">
    <property type="entry name" value="RdRP_1"/>
    <property type="match status" value="1"/>
</dbReference>
<comment type="subcellular location">
    <subcellularLocation>
        <location evidence="1">Virion</location>
    </subcellularLocation>
</comment>
<feature type="transmembrane region" description="Helical" evidence="18">
    <location>
        <begin position="1526"/>
        <end position="1544"/>
    </location>
</feature>
<evidence type="ECO:0000256" key="16">
    <source>
        <dbReference type="ARBA" id="ARBA00022989"/>
    </source>
</evidence>
<dbReference type="GO" id="GO:0006351">
    <property type="term" value="P:DNA-templated transcription"/>
    <property type="evidence" value="ECO:0007669"/>
    <property type="project" value="InterPro"/>
</dbReference>
<dbReference type="GO" id="GO:0003724">
    <property type="term" value="F:RNA helicase activity"/>
    <property type="evidence" value="ECO:0007669"/>
    <property type="project" value="InterPro"/>
</dbReference>
<keyword evidence="13" id="KW-0067">ATP-binding</keyword>
<dbReference type="GO" id="GO:0003723">
    <property type="term" value="F:RNA binding"/>
    <property type="evidence" value="ECO:0007669"/>
    <property type="project" value="InterPro"/>
</dbReference>
<keyword evidence="15" id="KW-0693">Viral RNA replication</keyword>
<dbReference type="CDD" id="cd00205">
    <property type="entry name" value="rhv_like"/>
    <property type="match status" value="1"/>
</dbReference>
<evidence type="ECO:0000256" key="1">
    <source>
        <dbReference type="ARBA" id="ARBA00004328"/>
    </source>
</evidence>
<dbReference type="GO" id="GO:0030430">
    <property type="term" value="C:host cell cytoplasm"/>
    <property type="evidence" value="ECO:0007669"/>
    <property type="project" value="UniProtKB-SubCell"/>
</dbReference>
<feature type="transmembrane region" description="Helical" evidence="18">
    <location>
        <begin position="2386"/>
        <end position="2407"/>
    </location>
</feature>
<dbReference type="InterPro" id="IPR029053">
    <property type="entry name" value="Viral_coat"/>
</dbReference>
<dbReference type="PROSITE" id="PS51218">
    <property type="entry name" value="SF3_HELICASE_2"/>
    <property type="match status" value="1"/>
</dbReference>
<evidence type="ECO:0000256" key="15">
    <source>
        <dbReference type="ARBA" id="ARBA00022953"/>
    </source>
</evidence>
<reference evidence="22" key="2">
    <citation type="journal article" date="2024" name="Arch. Virol.">
        <title>Probing of plant transcriptomes reveals the hidden genetic diversity of the family Secoviridae.</title>
        <authorList>
            <person name="Sidharthan V.K."/>
            <person name="Reddy V."/>
            <person name="Kiran G."/>
            <person name="Rajeswari V."/>
            <person name="Baranwal V.K."/>
            <person name="Kumar M.K."/>
            <person name="Kumar K.S."/>
        </authorList>
    </citation>
    <scope>NUCLEOTIDE SEQUENCE</scope>
    <source>
        <strain evidence="22">Art ann</strain>
    </source>
</reference>
<keyword evidence="12" id="KW-0788">Thiol protease</keyword>
<keyword evidence="11" id="KW-0347">Helicase</keyword>
<dbReference type="InterPro" id="IPR033703">
    <property type="entry name" value="Rhv-like"/>
</dbReference>
<dbReference type="InterPro" id="IPR043128">
    <property type="entry name" value="Rev_trsase/Diguanyl_cyclase"/>
</dbReference>
<keyword evidence="5" id="KW-0645">Protease</keyword>
<evidence type="ECO:0000256" key="5">
    <source>
        <dbReference type="ARBA" id="ARBA00022670"/>
    </source>
</evidence>
<gene>
    <name evidence="22" type="primary">ORF1</name>
</gene>
<keyword evidence="14" id="KW-0946">Virion</keyword>
<evidence type="ECO:0000256" key="6">
    <source>
        <dbReference type="ARBA" id="ARBA00022679"/>
    </source>
</evidence>
<evidence type="ECO:0000256" key="2">
    <source>
        <dbReference type="ARBA" id="ARBA00020107"/>
    </source>
</evidence>
<dbReference type="SUPFAM" id="SSF88633">
    <property type="entry name" value="Positive stranded ssRNA viruses"/>
    <property type="match status" value="2"/>
</dbReference>
<dbReference type="Pfam" id="PF00915">
    <property type="entry name" value="Calici_coat"/>
    <property type="match status" value="1"/>
</dbReference>
<evidence type="ECO:0000256" key="10">
    <source>
        <dbReference type="ARBA" id="ARBA00022801"/>
    </source>
</evidence>
<name>A0AAT9JAY9_9SECO</name>
<keyword evidence="6" id="KW-0808">Transferase</keyword>
<keyword evidence="18" id="KW-0472">Membrane</keyword>
<dbReference type="Pfam" id="PF12264">
    <property type="entry name" value="Waikav_capsid_1"/>
    <property type="match status" value="1"/>
</dbReference>
<dbReference type="InterPro" id="IPR024387">
    <property type="entry name" value="Pept_C3G_Picornavir"/>
</dbReference>
<dbReference type="InterPro" id="IPR044067">
    <property type="entry name" value="PCV_3C_PRO"/>
</dbReference>
<keyword evidence="16 18" id="KW-1133">Transmembrane helix</keyword>
<keyword evidence="3" id="KW-0696">RNA-directed RNA polymerase</keyword>
<dbReference type="GO" id="GO:0003968">
    <property type="term" value="F:RNA-directed RNA polymerase activity"/>
    <property type="evidence" value="ECO:0007669"/>
    <property type="project" value="UniProtKB-KW"/>
</dbReference>
<dbReference type="InterPro" id="IPR024379">
    <property type="entry name" value="Waikavirus_capsid-1"/>
</dbReference>
<accession>A0AAT9JAY9</accession>
<dbReference type="PROSITE" id="PS50507">
    <property type="entry name" value="RDRP_SSRNA_POS"/>
    <property type="match status" value="1"/>
</dbReference>
<keyword evidence="9" id="KW-0547">Nucleotide-binding</keyword>
<evidence type="ECO:0000256" key="3">
    <source>
        <dbReference type="ARBA" id="ARBA00022484"/>
    </source>
</evidence>
<dbReference type="Gene3D" id="3.30.70.270">
    <property type="match status" value="1"/>
</dbReference>
<evidence type="ECO:0000256" key="12">
    <source>
        <dbReference type="ARBA" id="ARBA00022807"/>
    </source>
</evidence>
<dbReference type="GO" id="GO:0005524">
    <property type="term" value="F:ATP binding"/>
    <property type="evidence" value="ECO:0007669"/>
    <property type="project" value="UniProtKB-KW"/>
</dbReference>
<evidence type="ECO:0000313" key="22">
    <source>
        <dbReference type="EMBL" id="DBA54832.1"/>
    </source>
</evidence>
<evidence type="ECO:0000256" key="13">
    <source>
        <dbReference type="ARBA" id="ARBA00022840"/>
    </source>
</evidence>
<sequence length="3478" mass="389034">MCANIRAVLHGPEPTLNKMNNNNNNSTASNAANSVSTANIVNKSIVKLVSSIGISFESVNSCKHYKSLYIPEFCDCNYCNFLTRLNKVYIKNKCILSRVCVRTLSGVDFRTAFHNSCLLFLDSAARGLPSLQYAAHLANNKLGNQYVCPILGLHGSDSEECYNNDCWGICCDAKHLFECFSTCDQTGGEFFPIYRKGLFWHATCTSCSASACFTTPREGMILFLFMSQLKVIYDGARYFVSLKCDDERVHCSRAFANLVVGVQGGAFAWHGIEVNNTDPEMMLVLSNVCLLPSCETQEVYGCSATQRFAKDDNVLSKEECDHTFYLTNSEGTQLKLSQKMMRVLLMLMPTHCYMTSLGSRLEETLEVHNGRCGIVGAGGLIGVNMRCNNLFLDLHKRFYSGPYRVGKDNPTFVPIGGNIINHNAEDFEFQGDDDFVPMSMNCTQQSSGGSSTGEEEEVDLDDEDERVALVREFLESGDDMLVIKPKTQTRGLMDLSKRIGGLLKGVTNCVRKMHVVWDWPLDTILKSVDDLGSFLKANDEYISKDVWACQMCPEVRNDVEKSLKEQQRILELLQGSVKKLATSMDSITAANKANVEKLEEEILKVQQPTGFASPGTYDDSELKGILSRFTEVMRDIEKRVAELEKKKSSFPVRPMPAKTGVDNDEDIGERKAVPRRVSKRNAGPTEFPFEFYANPRRSIEGVSKQSGVPIADTVFEGGDIIKETINTSHISVVEPDPSHDVLRSKIFLGDVKWSVSSGEGKILKGFEFPSVLFNNKPYMKNFASFFEYYTCSGFEITVTTTSVGMQGGTLLACWDAMNCATKQEINSVLQLSNLPHERICASSSSELVFRVDSPSIQHMMSLTGSEHSLSILGTFYLCVANVLNAAVDTSQDVKVNVWARFLEPKFSFQTKFHDLVFAQDSLNVGSLDGLSSVEAIVANGKWSTNSGPNLLELTVHPTACYIQNGVVTQTVLSVISHMFSRWSGSLLYRIVIGASLFVKGKLLVCAVPVAFREKTMSVQDALMFAVKVCDLSSEHREFEFEVPYSSIGLNSLVCRDSLYDVSSFNAELVTTRLHFLVLDPLVMNANASNSVSFFVTVRPGKDFTLYNRSGVKAEFVDRVLKQVQKPSLTCGGILGNGFSEWTSKSSILHTFEIGASMQNALCLAVSPFHRRDPPCITNLSWLSQIFVAWNGSLNFTFRAHSHERSSSAIIRIWHDINGSTQSGEEFEFISSVDPPAGIEVHYWKPFEEKEFVVRVPYMARSPKLLLHKARFAPSDNDWLHYYNGILVVDYEGAKKITIEMSVGGGDDFNMFEQTVAPRCGEVTNAFTKLSYARKLQDISKYPLNDARLSGPVNKAVVDPVKFDPKDPVKGKSTPTMSRARDIVSDPREGDEAEDEDGNPLIYTNGEWVEMSAESQAGVGTSGCFTSCIGIGNLASEFSERDTARKAAEIVDSVHEHVTDEKMLPDLCESMKFLLPLLKKAHKVTGDIEDKLEAFGGMQEKIMSVVKGLMKESIPGMIKSTIDNEKYAWATMLTILGGSALIWFCASKRKFLKKFSILCMIVWAPFLGKSAFSLGKWIKEKVGDLFKDKTTETCRKHSLAGTFEGLKGSFGSFTEWFSENWASAVQRLLSVLGVVASLVIWGTIPDGKKLTSFSQKFKEVGDKGRSFSNIFSGFNAITKMSSEWSKKFVSWMLGSGGEGLPKSDSLLQQFVAFDIREWVKEVRQMALEENKFVGYGTPEYISKVRHLYSRSVKIQEAILNVPKVDVQLSLIIKNCHEKCTALLNTCYTFKGMSQPRIDPIHVCMLGAPGVGKSTISHVIINNLLDHCGEPEIDRIYTRCCADAYWSCYRQEPVLLYDDLGAIKSNMKLSDYAEIMGVKTNDPFSIPMAIAEEKGKHCTSKYVFSCTNTLELDDTGDVVSKLAYYRRRNVLVKVERDPDVAMNPENPTLGLLFTVLGHTITNPQSESVVFDVKTEWPENFLRGIDTQDWTFERVNFKTFMKFLCVYTDAYMKNQKNLLGGIKDFRMDPFADDVVVGQTEAQVGDQVEDVMTLGELANIFSESGIKPKVIYDFFIKHGVEAPGAWNTNVDMNFWDYLESSCGCIEERECNRHFLLTRLGSVLNKAGGSPFHKKCVLKQVALNPVSTTFKVKDRDIISGVHPAVFLHSLLVYHSMSFDGKICPFHQKNRAKQDFIEDASSKEEIQVLFQDRLALSPNSYTIDGATVYIWPGISKLFPVVSKYGFLAIKKATDWIYFSPSLNKDLKLHHGESIWRDLWVYGTRSNFKILNLLRADDRAIARGLIDMVDDFGDASAFSESLCSMLKEANEMLCFSDMCILLIYVAHCNALKKQTSFQQAKRDEKKMKFLQVIGKIDEVESKMHNSISSKAKIALSIGGGIVAAGLLVGVFFGLKASLKGIFGMLSSKDEEIEEAEAEMSSGKGSAQFKTHYVFNNKPVKGITTTTLEPHMSGGNASASFKTQHVFQGKPAVRERLKKQNGFGTFYDESDSLKTNINKEVRKKDRKKFIDLFAQSSKSKKIHKSSPIVTSIEKWQGKLVEEGLSRASGDFKSIAFNTIAKNVALTAEGPVVGERVSEINPDLNDENMSAALNEILKCDVKQIKDMLQNGTTVKLQRQVRIGETGMNRDKNMSELVTSHVSNMSCAVIGVSEEGILTIFGVMRLKGTYVCMPAHYQEYIRDSKSLYFCCLNKVVAITYDPKRMCLLPTYQDVIVWDLGSSVPPSTDYMKHIMIEEDWKNFRKCSGVLVQTKYEKSQTICMVHDIKAIEIIDASTRVPTGTYTMLDGVHTIIEGLRYNVNCSQGTCGAPIVRADSKSPRKIMGMHVAGHSTQAVGYAELLSQERLQAAIDILSGVNIPNVVGSETKEEPNVDYVQAQSPEIEGKGNLGIVGTVASRSLIPSLPAKTTICKTPIHGMLGPVQSEPAILSAWDWRLGEKRGKWNPVLEGVKKYGTPIKAFPLGEISVVEEHLSGFFSQFNNSLSKREVNNMDVGINGIQNTDFWSPMEMKTSPGYPYVLRRPANSVGKSWMFKQVGTYPSGRPQWELSDPECLYRFNIMQNQIIEGITPDILTMECVKDERRKLSKIYEKPATRTFTILPPEINLLFRMYFGDFAAMIMETRHHHFSQVGINCETMEWSEIMNKLRKVGTRGFAGDYAKFDGIGAPQIYHSIVNVVNNWYNDGAVNARARHCLINSIVHRFGLVEDLVVRYSQGMPSGFSMTVIFNSFVNYYYMALAWQHIISHSNLCPQSDLESFDTFTKIVVYGDDNVVAVDDRFLQYYNLRTVASYLSGFGISYTDDAKNPIHLSEPHVDISTVTFLKRSFVRVDNSGTLWKAPLNKVSIEERCNWIRETEIPDEAMYQNIESALYEAAIHGEDYFNDLKGRINNALDRVARNQVYDTFKVHHTRWWSNMTNFSLAPMDLSHLAELSRKNAIDYNKKYKDNFRSVSDTLYNVLDQARRAPAAIYVP</sequence>
<dbReference type="Gene3D" id="2.60.120.20">
    <property type="match status" value="3"/>
</dbReference>
<evidence type="ECO:0000256" key="4">
    <source>
        <dbReference type="ARBA" id="ARBA00022561"/>
    </source>
</evidence>
<feature type="domain" description="Peptidase C3" evidence="21">
    <location>
        <begin position="2641"/>
        <end position="2856"/>
    </location>
</feature>
<dbReference type="InterPro" id="IPR004005">
    <property type="entry name" value="Calicivirus_coat"/>
</dbReference>
<dbReference type="Gene3D" id="1.20.960.20">
    <property type="match status" value="1"/>
</dbReference>
<feature type="domain" description="SF3 helicase" evidence="20">
    <location>
        <begin position="1779"/>
        <end position="1947"/>
    </location>
</feature>
<evidence type="ECO:0000256" key="9">
    <source>
        <dbReference type="ARBA" id="ARBA00022741"/>
    </source>
</evidence>
<dbReference type="GO" id="GO:0019028">
    <property type="term" value="C:viral capsid"/>
    <property type="evidence" value="ECO:0007669"/>
    <property type="project" value="UniProtKB-KW"/>
</dbReference>
<protein>
    <recommendedName>
        <fullName evidence="2">Genome polyprotein</fullName>
    </recommendedName>
</protein>
<dbReference type="Pfam" id="PF00910">
    <property type="entry name" value="RNA_helicase"/>
    <property type="match status" value="1"/>
</dbReference>
<keyword evidence="8" id="KW-0548">Nucleotidyltransferase</keyword>
<evidence type="ECO:0000259" key="21">
    <source>
        <dbReference type="PROSITE" id="PS51874"/>
    </source>
</evidence>
<evidence type="ECO:0000256" key="11">
    <source>
        <dbReference type="ARBA" id="ARBA00022806"/>
    </source>
</evidence>
<evidence type="ECO:0000256" key="7">
    <source>
        <dbReference type="ARBA" id="ARBA00022692"/>
    </source>
</evidence>
<feature type="domain" description="RdRp catalytic" evidence="19">
    <location>
        <begin position="3159"/>
        <end position="3290"/>
    </location>
</feature>
<feature type="compositionally biased region" description="Basic and acidic residues" evidence="17">
    <location>
        <begin position="1360"/>
        <end position="1369"/>
    </location>
</feature>
<feature type="region of interest" description="Disordered" evidence="17">
    <location>
        <begin position="1359"/>
        <end position="1398"/>
    </location>
</feature>
<evidence type="ECO:0000256" key="14">
    <source>
        <dbReference type="ARBA" id="ARBA00022844"/>
    </source>
</evidence>
<dbReference type="PROSITE" id="PS51874">
    <property type="entry name" value="PCV_3C_PRO"/>
    <property type="match status" value="1"/>
</dbReference>
<keyword evidence="4" id="KW-0167">Capsid protein</keyword>
<dbReference type="GO" id="GO:0006508">
    <property type="term" value="P:proteolysis"/>
    <property type="evidence" value="ECO:0007669"/>
    <property type="project" value="UniProtKB-KW"/>
</dbReference>
<evidence type="ECO:0000259" key="20">
    <source>
        <dbReference type="PROSITE" id="PS51218"/>
    </source>
</evidence>
<dbReference type="Pfam" id="PF12381">
    <property type="entry name" value="Peptidase_C3G"/>
    <property type="match status" value="1"/>
</dbReference>
<organism evidence="22">
    <name type="scientific">Sweet wormwood waikavirus</name>
    <dbReference type="NCBI Taxonomy" id="3115794"/>
    <lineage>
        <taxon>Viruses</taxon>
        <taxon>Riboviria</taxon>
        <taxon>Orthornavirae</taxon>
        <taxon>Pisuviricota</taxon>
        <taxon>Pisoniviricetes</taxon>
        <taxon>Picornavirales</taxon>
        <taxon>Secoviridae</taxon>
        <taxon>Waikavirus</taxon>
    </lineage>
</organism>
<dbReference type="InterPro" id="IPR043504">
    <property type="entry name" value="Peptidase_S1_PA_chymotrypsin"/>
</dbReference>
<feature type="compositionally biased region" description="Basic and acidic residues" evidence="17">
    <location>
        <begin position="1378"/>
        <end position="1389"/>
    </location>
</feature>